<evidence type="ECO:0000256" key="3">
    <source>
        <dbReference type="ARBA" id="ARBA00022723"/>
    </source>
</evidence>
<reference evidence="8 9" key="1">
    <citation type="journal article" date="2013" name="Nat. Commun.">
        <title>Genome sequence and functional genomic analysis of the oil-degrading bacterium Oleispira antarctica.</title>
        <authorList>
            <person name="Kube M."/>
            <person name="Chernikova T.N."/>
            <person name="Al-Ramahi Y."/>
            <person name="Beloqui A."/>
            <person name="Lopez-Cortez N."/>
            <person name="Guazzaroni M.E."/>
            <person name="Heipieper H.J."/>
            <person name="Klages S."/>
            <person name="Kotsyurbenko O.R."/>
            <person name="Langer I."/>
            <person name="Nechitaylo T.Y."/>
            <person name="Lunsdorf H."/>
            <person name="Fernandez M."/>
            <person name="Juarez S."/>
            <person name="Ciordia S."/>
            <person name="Singer A."/>
            <person name="Kagan O."/>
            <person name="Egorova O."/>
            <person name="Petit P.A."/>
            <person name="Stogios P."/>
            <person name="Kim Y."/>
            <person name="Tchigvintsev A."/>
            <person name="Flick R."/>
            <person name="Denaro R."/>
            <person name="Genovese M."/>
            <person name="Albar J.P."/>
            <person name="Reva O.N."/>
            <person name="Martinez-Gomariz M."/>
            <person name="Tran H."/>
            <person name="Ferrer M."/>
            <person name="Savchenko A."/>
            <person name="Yakunin A.F."/>
            <person name="Yakimov M.M."/>
            <person name="Golyshina O.V."/>
            <person name="Reinhardt R."/>
            <person name="Golyshin P.N."/>
        </authorList>
    </citation>
    <scope>NUCLEOTIDE SEQUENCE [LARGE SCALE GENOMIC DNA]</scope>
</reference>
<dbReference type="KEGG" id="oai:OLEAN_C25290"/>
<dbReference type="GO" id="GO:0046872">
    <property type="term" value="F:metal ion binding"/>
    <property type="evidence" value="ECO:0007669"/>
    <property type="project" value="UniProtKB-KW"/>
</dbReference>
<dbReference type="EMBL" id="FO203512">
    <property type="protein sequence ID" value="CCK76705.1"/>
    <property type="molecule type" value="Genomic_DNA"/>
</dbReference>
<dbReference type="HOGENOM" id="CLU_030556_1_1_6"/>
<evidence type="ECO:0000313" key="8">
    <source>
        <dbReference type="EMBL" id="CCK76705.1"/>
    </source>
</evidence>
<organism evidence="8 9">
    <name type="scientific">Oleispira antarctica RB-8</name>
    <dbReference type="NCBI Taxonomy" id="698738"/>
    <lineage>
        <taxon>Bacteria</taxon>
        <taxon>Pseudomonadati</taxon>
        <taxon>Pseudomonadota</taxon>
        <taxon>Gammaproteobacteria</taxon>
        <taxon>Oceanospirillales</taxon>
        <taxon>Oceanospirillaceae</taxon>
        <taxon>Oleispira</taxon>
    </lineage>
</organism>
<dbReference type="PANTHER" id="PTHR22726">
    <property type="entry name" value="METALLOENDOPEPTIDASE OMA1"/>
    <property type="match status" value="1"/>
</dbReference>
<accession>R4YP98</accession>
<name>R4YP98_OLEAN</name>
<keyword evidence="5" id="KW-0862">Zinc</keyword>
<dbReference type="InterPro" id="IPR051156">
    <property type="entry name" value="Mito/Outer_Membr_Metalloprot"/>
</dbReference>
<dbReference type="STRING" id="698738.OLEAN_C25290"/>
<dbReference type="GO" id="GO:0004222">
    <property type="term" value="F:metalloendopeptidase activity"/>
    <property type="evidence" value="ECO:0007669"/>
    <property type="project" value="InterPro"/>
</dbReference>
<dbReference type="GO" id="GO:0051603">
    <property type="term" value="P:proteolysis involved in protein catabolic process"/>
    <property type="evidence" value="ECO:0007669"/>
    <property type="project" value="TreeGrafter"/>
</dbReference>
<proteinExistence type="predicted"/>
<evidence type="ECO:0000256" key="2">
    <source>
        <dbReference type="ARBA" id="ARBA00022670"/>
    </source>
</evidence>
<feature type="domain" description="Peptidase M48" evidence="7">
    <location>
        <begin position="78"/>
        <end position="261"/>
    </location>
</feature>
<dbReference type="InterPro" id="IPR011990">
    <property type="entry name" value="TPR-like_helical_dom_sf"/>
</dbReference>
<evidence type="ECO:0000259" key="7">
    <source>
        <dbReference type="Pfam" id="PF01435"/>
    </source>
</evidence>
<comment type="cofactor">
    <cofactor evidence="1">
        <name>Zn(2+)</name>
        <dbReference type="ChEBI" id="CHEBI:29105"/>
    </cofactor>
</comment>
<evidence type="ECO:0000256" key="5">
    <source>
        <dbReference type="ARBA" id="ARBA00022833"/>
    </source>
</evidence>
<keyword evidence="2" id="KW-0645">Protease</keyword>
<dbReference type="PATRIC" id="fig|698738.3.peg.2623"/>
<evidence type="ECO:0000313" key="9">
    <source>
        <dbReference type="Proteomes" id="UP000032749"/>
    </source>
</evidence>
<dbReference type="AlphaFoldDB" id="R4YP98"/>
<protein>
    <recommendedName>
        <fullName evidence="7">Peptidase M48 domain-containing protein</fullName>
    </recommendedName>
</protein>
<evidence type="ECO:0000256" key="4">
    <source>
        <dbReference type="ARBA" id="ARBA00022801"/>
    </source>
</evidence>
<dbReference type="Gene3D" id="1.25.40.10">
    <property type="entry name" value="Tetratricopeptide repeat domain"/>
    <property type="match status" value="1"/>
</dbReference>
<dbReference type="Proteomes" id="UP000032749">
    <property type="component" value="Chromosome"/>
</dbReference>
<dbReference type="GO" id="GO:0016020">
    <property type="term" value="C:membrane"/>
    <property type="evidence" value="ECO:0007669"/>
    <property type="project" value="TreeGrafter"/>
</dbReference>
<dbReference type="Gene3D" id="3.30.2010.10">
    <property type="entry name" value="Metalloproteases ('zincins'), catalytic domain"/>
    <property type="match status" value="1"/>
</dbReference>
<keyword evidence="6" id="KW-0482">Metalloprotease</keyword>
<evidence type="ECO:0000256" key="6">
    <source>
        <dbReference type="ARBA" id="ARBA00023049"/>
    </source>
</evidence>
<keyword evidence="3" id="KW-0479">Metal-binding</keyword>
<keyword evidence="4" id="KW-0378">Hydrolase</keyword>
<dbReference type="SUPFAM" id="SSF48452">
    <property type="entry name" value="TPR-like"/>
    <property type="match status" value="1"/>
</dbReference>
<evidence type="ECO:0000256" key="1">
    <source>
        <dbReference type="ARBA" id="ARBA00001947"/>
    </source>
</evidence>
<dbReference type="InterPro" id="IPR001915">
    <property type="entry name" value="Peptidase_M48"/>
</dbReference>
<sequence length="490" mass="55561">MATKTPRSTSLKFIIAAIIYTAFSAQLSFSASNELPELGDSTSGFVSQSQEHQLGRIWLRQLRAQTLTINDPLTISFIEELIFRLAPHSEVRDHRFEFVVIDQGELNAFAVPGGIIGINLGIFLHAEDEDEISSILAHELAHLSQRHFARQIENSERQAPIAIASLLASILLIASNNADAGFAGLIGSQAASIQNQLAYSRDWEREADRTGMKTLVNSGLDPHAMSSMFQHMLAANRYNERPPEFLMTHPITDTRVSDAANRSQAFKIKERTRSFNFLIMQQQAEIRYLIPIADQFSYFDKALKATTNKKEKDSYRYSKAWVQFQARDYQQAWESLSSITKGNQDQPAVAILMSQVLDKLNQTKKAIAYLQDAYQLRPDSYPIAISLAKLMSQNGQAKAVLADIQRWSERRNTDPIIWNQLADTANEAKELLLSYRAKSEYFFLMGQKNKAIKQLQFAIEYAEKNGNFQQQTRLKQRLIQISEEKESLDL</sequence>
<dbReference type="PANTHER" id="PTHR22726:SF1">
    <property type="entry name" value="METALLOENDOPEPTIDASE OMA1, MITOCHONDRIAL"/>
    <property type="match status" value="1"/>
</dbReference>
<dbReference type="OrthoDB" id="9810445at2"/>
<gene>
    <name evidence="8" type="ORF">OLEAN_C25290</name>
</gene>
<keyword evidence="9" id="KW-1185">Reference proteome</keyword>
<dbReference type="Pfam" id="PF01435">
    <property type="entry name" value="Peptidase_M48"/>
    <property type="match status" value="1"/>
</dbReference>